<dbReference type="GO" id="GO:0046933">
    <property type="term" value="F:proton-transporting ATP synthase activity, rotational mechanism"/>
    <property type="evidence" value="ECO:0007669"/>
    <property type="project" value="UniProtKB-UniRule"/>
</dbReference>
<dbReference type="Pfam" id="PF00430">
    <property type="entry name" value="ATP-synt_B"/>
    <property type="match status" value="1"/>
</dbReference>
<keyword evidence="5 13" id="KW-0812">Transmembrane</keyword>
<dbReference type="InterPro" id="IPR050059">
    <property type="entry name" value="ATP_synthase_B_chain"/>
</dbReference>
<evidence type="ECO:0000256" key="6">
    <source>
        <dbReference type="ARBA" id="ARBA00022781"/>
    </source>
</evidence>
<dbReference type="InterPro" id="IPR028987">
    <property type="entry name" value="ATP_synth_B-like_membr_sf"/>
</dbReference>
<dbReference type="OrthoDB" id="1770883at2"/>
<gene>
    <name evidence="13" type="primary">atpF</name>
    <name evidence="16" type="ORF">HMP0721_0192</name>
</gene>
<evidence type="ECO:0000256" key="15">
    <source>
        <dbReference type="SAM" id="Coils"/>
    </source>
</evidence>
<keyword evidence="7 13" id="KW-1133">Transmembrane helix</keyword>
<dbReference type="GO" id="GO:0012505">
    <property type="term" value="C:endomembrane system"/>
    <property type="evidence" value="ECO:0007669"/>
    <property type="project" value="UniProtKB-SubCell"/>
</dbReference>
<dbReference type="InterPro" id="IPR002146">
    <property type="entry name" value="ATP_synth_b/b'su_bac/chlpt"/>
</dbReference>
<feature type="transmembrane region" description="Helical" evidence="13">
    <location>
        <begin position="6"/>
        <end position="27"/>
    </location>
</feature>
<dbReference type="GO" id="GO:0046961">
    <property type="term" value="F:proton-transporting ATPase activity, rotational mechanism"/>
    <property type="evidence" value="ECO:0007669"/>
    <property type="project" value="TreeGrafter"/>
</dbReference>
<keyword evidence="15" id="KW-0175">Coiled coil</keyword>
<keyword evidence="3 13" id="KW-1003">Cell membrane</keyword>
<evidence type="ECO:0000256" key="10">
    <source>
        <dbReference type="ARBA" id="ARBA00023310"/>
    </source>
</evidence>
<evidence type="ECO:0000256" key="7">
    <source>
        <dbReference type="ARBA" id="ARBA00022989"/>
    </source>
</evidence>
<comment type="similarity">
    <text evidence="1 13 14">Belongs to the ATPase B chain family.</text>
</comment>
<dbReference type="GO" id="GO:0005886">
    <property type="term" value="C:plasma membrane"/>
    <property type="evidence" value="ECO:0007669"/>
    <property type="project" value="UniProtKB-SubCell"/>
</dbReference>
<dbReference type="HOGENOM" id="CLU_079215_4_0_9"/>
<feature type="coiled-coil region" evidence="15">
    <location>
        <begin position="48"/>
        <end position="127"/>
    </location>
</feature>
<reference evidence="16 17" key="1">
    <citation type="submission" date="2010-12" db="EMBL/GenBank/DDBJ databases">
        <authorList>
            <person name="Muzny D."/>
            <person name="Qin X."/>
            <person name="Deng J."/>
            <person name="Jiang H."/>
            <person name="Liu Y."/>
            <person name="Qu J."/>
            <person name="Song X.-Z."/>
            <person name="Zhang L."/>
            <person name="Thornton R."/>
            <person name="Coyle M."/>
            <person name="Francisco L."/>
            <person name="Jackson L."/>
            <person name="Javaid M."/>
            <person name="Korchina V."/>
            <person name="Kovar C."/>
            <person name="Mata R."/>
            <person name="Mathew T."/>
            <person name="Ngo R."/>
            <person name="Nguyen L."/>
            <person name="Nguyen N."/>
            <person name="Okwuonu G."/>
            <person name="Ongeri F."/>
            <person name="Pham C."/>
            <person name="Simmons D."/>
            <person name="Wilczek-Boney K."/>
            <person name="Hale W."/>
            <person name="Jakkamsetti A."/>
            <person name="Pham P."/>
            <person name="Ruth R."/>
            <person name="San Lucas F."/>
            <person name="Warren J."/>
            <person name="Zhang J."/>
            <person name="Zhao Z."/>
            <person name="Zhou C."/>
            <person name="Zhu D."/>
            <person name="Lee S."/>
            <person name="Bess C."/>
            <person name="Blankenburg K."/>
            <person name="Forbes L."/>
            <person name="Fu Q."/>
            <person name="Gubbala S."/>
            <person name="Hirani K."/>
            <person name="Jayaseelan J.C."/>
            <person name="Lara F."/>
            <person name="Munidasa M."/>
            <person name="Palculict T."/>
            <person name="Patil S."/>
            <person name="Pu L.-L."/>
            <person name="Saada N."/>
            <person name="Tang L."/>
            <person name="Weissenberger G."/>
            <person name="Zhu Y."/>
            <person name="Hemphill L."/>
            <person name="Shang Y."/>
            <person name="Youmans B."/>
            <person name="Ayvaz T."/>
            <person name="Ross M."/>
            <person name="Santibanez J."/>
            <person name="Aqrawi P."/>
            <person name="Gross S."/>
            <person name="Joshi V."/>
            <person name="Fowler G."/>
            <person name="Nazareth L."/>
            <person name="Reid J."/>
            <person name="Worley K."/>
            <person name="Petrosino J."/>
            <person name="Highlander S."/>
            <person name="Gibbs R."/>
        </authorList>
    </citation>
    <scope>NUCLEOTIDE SEQUENCE [LARGE SCALE GENOMIC DNA]</scope>
    <source>
        <strain evidence="16 17">ATCC 23263</strain>
    </source>
</reference>
<proteinExistence type="inferred from homology"/>
<dbReference type="RefSeq" id="WP_006597609.1">
    <property type="nucleotide sequence ID" value="NZ_GL622359.1"/>
</dbReference>
<keyword evidence="6 13" id="KW-0375">Hydrogen ion transport</keyword>
<evidence type="ECO:0000256" key="5">
    <source>
        <dbReference type="ARBA" id="ARBA00022692"/>
    </source>
</evidence>
<comment type="function">
    <text evidence="13">Component of the F(0) channel, it forms part of the peripheral stalk, linking F(1) to F(0).</text>
</comment>
<evidence type="ECO:0000256" key="11">
    <source>
        <dbReference type="ARBA" id="ARBA00025198"/>
    </source>
</evidence>
<dbReference type="STRING" id="887929.HMP0721_0192"/>
<name>E6MDV9_9FIRM</name>
<dbReference type="eggNOG" id="COG0711">
    <property type="taxonomic scope" value="Bacteria"/>
</dbReference>
<sequence>MLKIDINLLFTVINLLILYVLLRKFLFKPLQQMLAKRRQAVADDFDRAKTAREAAQDLKAQYETSMENAKAESAKIMAEARAKAEAMAADKMAEAQREADALMAKARRQLAEERAQTEREVRDAIADLAMQAARKALESGDVPTEADYGEVR</sequence>
<dbReference type="NCBIfam" id="TIGR01144">
    <property type="entry name" value="ATP_synt_b"/>
    <property type="match status" value="1"/>
</dbReference>
<keyword evidence="4 13" id="KW-0138">CF(0)</keyword>
<evidence type="ECO:0000256" key="8">
    <source>
        <dbReference type="ARBA" id="ARBA00023065"/>
    </source>
</evidence>
<comment type="function">
    <text evidence="11 13">F(1)F(0) ATP synthase produces ATP from ADP in the presence of a proton or sodium gradient. F-type ATPases consist of two structural domains, F(1) containing the extramembraneous catalytic core and F(0) containing the membrane proton channel, linked together by a central stalk and a peripheral stalk. During catalysis, ATP synthesis in the catalytic domain of F(1) is coupled via a rotary mechanism of the central stalk subunits to proton translocation.</text>
</comment>
<keyword evidence="8 13" id="KW-0406">Ion transport</keyword>
<dbReference type="CDD" id="cd06503">
    <property type="entry name" value="ATP-synt_Fo_b"/>
    <property type="match status" value="1"/>
</dbReference>
<evidence type="ECO:0000256" key="13">
    <source>
        <dbReference type="HAMAP-Rule" id="MF_01398"/>
    </source>
</evidence>
<keyword evidence="10 13" id="KW-0066">ATP synthesis</keyword>
<protein>
    <recommendedName>
        <fullName evidence="13">ATP synthase subunit b</fullName>
    </recommendedName>
    <alternativeName>
        <fullName evidence="13">ATP synthase F(0) sector subunit b</fullName>
    </alternativeName>
    <alternativeName>
        <fullName evidence="13">ATPase subunit I</fullName>
    </alternativeName>
    <alternativeName>
        <fullName evidence="13">F-type ATPase subunit b</fullName>
        <shortName evidence="13">F-ATPase subunit b</shortName>
    </alternativeName>
</protein>
<evidence type="ECO:0000256" key="4">
    <source>
        <dbReference type="ARBA" id="ARBA00022547"/>
    </source>
</evidence>
<keyword evidence="2 13" id="KW-0813">Transport</keyword>
<comment type="subunit">
    <text evidence="13">F-type ATPases have 2 components, F(1) - the catalytic core - and F(0) - the membrane proton channel. F(1) has five subunits: alpha(3), beta(3), gamma(1), delta(1), epsilon(1). F(0) has three main subunits: a(1), b(2) and c(10-14). The alpha and beta chains form an alternating ring which encloses part of the gamma chain. F(1) is attached to F(0) by a central stalk formed by the gamma and epsilon chains, while a peripheral stalk is formed by the delta and b chains.</text>
</comment>
<evidence type="ECO:0000256" key="2">
    <source>
        <dbReference type="ARBA" id="ARBA00022448"/>
    </source>
</evidence>
<dbReference type="GO" id="GO:0045259">
    <property type="term" value="C:proton-transporting ATP synthase complex"/>
    <property type="evidence" value="ECO:0007669"/>
    <property type="project" value="UniProtKB-KW"/>
</dbReference>
<dbReference type="PANTHER" id="PTHR33445:SF1">
    <property type="entry name" value="ATP SYNTHASE SUBUNIT B"/>
    <property type="match status" value="1"/>
</dbReference>
<evidence type="ECO:0000256" key="1">
    <source>
        <dbReference type="ARBA" id="ARBA00005513"/>
    </source>
</evidence>
<evidence type="ECO:0000256" key="9">
    <source>
        <dbReference type="ARBA" id="ARBA00023136"/>
    </source>
</evidence>
<evidence type="ECO:0000256" key="12">
    <source>
        <dbReference type="ARBA" id="ARBA00037847"/>
    </source>
</evidence>
<evidence type="ECO:0000313" key="16">
    <source>
        <dbReference type="EMBL" id="EFV02718.1"/>
    </source>
</evidence>
<dbReference type="HAMAP" id="MF_01398">
    <property type="entry name" value="ATP_synth_b_bprime"/>
    <property type="match status" value="1"/>
</dbReference>
<dbReference type="EMBL" id="AEQN01000005">
    <property type="protein sequence ID" value="EFV02718.1"/>
    <property type="molecule type" value="Genomic_DNA"/>
</dbReference>
<keyword evidence="17" id="KW-1185">Reference proteome</keyword>
<dbReference type="SUPFAM" id="SSF81573">
    <property type="entry name" value="F1F0 ATP synthase subunit B, membrane domain"/>
    <property type="match status" value="1"/>
</dbReference>
<evidence type="ECO:0000313" key="17">
    <source>
        <dbReference type="Proteomes" id="UP000004754"/>
    </source>
</evidence>
<dbReference type="PANTHER" id="PTHR33445">
    <property type="entry name" value="ATP SYNTHASE SUBUNIT B', CHLOROPLASTIC"/>
    <property type="match status" value="1"/>
</dbReference>
<keyword evidence="9 13" id="KW-0472">Membrane</keyword>
<comment type="caution">
    <text evidence="16">The sequence shown here is derived from an EMBL/GenBank/DDBJ whole genome shotgun (WGS) entry which is preliminary data.</text>
</comment>
<evidence type="ECO:0000256" key="14">
    <source>
        <dbReference type="RuleBase" id="RU003848"/>
    </source>
</evidence>
<accession>E6MDV9</accession>
<dbReference type="InterPro" id="IPR005864">
    <property type="entry name" value="ATP_synth_F0_bsu_bac"/>
</dbReference>
<organism evidence="16 17">
    <name type="scientific">Pseudoramibacter alactolyticus ATCC 23263</name>
    <dbReference type="NCBI Taxonomy" id="887929"/>
    <lineage>
        <taxon>Bacteria</taxon>
        <taxon>Bacillati</taxon>
        <taxon>Bacillota</taxon>
        <taxon>Clostridia</taxon>
        <taxon>Eubacteriales</taxon>
        <taxon>Eubacteriaceae</taxon>
        <taxon>Pseudoramibacter</taxon>
    </lineage>
</organism>
<comment type="subcellular location">
    <subcellularLocation>
        <location evidence="13">Cell membrane</location>
        <topology evidence="13">Single-pass membrane protein</topology>
    </subcellularLocation>
    <subcellularLocation>
        <location evidence="12">Endomembrane system</location>
        <topology evidence="12">Single-pass membrane protein</topology>
    </subcellularLocation>
</comment>
<dbReference type="Proteomes" id="UP000004754">
    <property type="component" value="Unassembled WGS sequence"/>
</dbReference>
<evidence type="ECO:0000256" key="3">
    <source>
        <dbReference type="ARBA" id="ARBA00022475"/>
    </source>
</evidence>
<dbReference type="AlphaFoldDB" id="E6MDV9"/>